<dbReference type="InterPro" id="IPR017850">
    <property type="entry name" value="Alkaline_phosphatase_core_sf"/>
</dbReference>
<comment type="caution">
    <text evidence="2">The sequence shown here is derived from an EMBL/GenBank/DDBJ whole genome shotgun (WGS) entry which is preliminary data.</text>
</comment>
<reference evidence="2 3" key="1">
    <citation type="journal article" date="2017" name="Antonie Van Leeuwenhoek">
        <title>Rhizobium rhizosphaerae sp. nov., a novel species isolated from rice rhizosphere.</title>
        <authorList>
            <person name="Zhao J.J."/>
            <person name="Zhang J."/>
            <person name="Zhang R.J."/>
            <person name="Zhang C.W."/>
            <person name="Yin H.Q."/>
            <person name="Zhang X.X."/>
        </authorList>
    </citation>
    <scope>NUCLEOTIDE SEQUENCE [LARGE SCALE GENOMIC DNA]</scope>
    <source>
        <strain evidence="2 3">RD15</strain>
    </source>
</reference>
<evidence type="ECO:0000313" key="3">
    <source>
        <dbReference type="Proteomes" id="UP000192652"/>
    </source>
</evidence>
<organism evidence="2 3">
    <name type="scientific">Xaviernesmea rhizosphaerae</name>
    <dbReference type="NCBI Taxonomy" id="1672749"/>
    <lineage>
        <taxon>Bacteria</taxon>
        <taxon>Pseudomonadati</taxon>
        <taxon>Pseudomonadota</taxon>
        <taxon>Alphaproteobacteria</taxon>
        <taxon>Hyphomicrobiales</taxon>
        <taxon>Rhizobiaceae</taxon>
        <taxon>Rhizobium/Agrobacterium group</taxon>
        <taxon>Xaviernesmea</taxon>
    </lineage>
</organism>
<feature type="transmembrane region" description="Helical" evidence="1">
    <location>
        <begin position="109"/>
        <end position="130"/>
    </location>
</feature>
<keyword evidence="1" id="KW-1133">Transmembrane helix</keyword>
<sequence length="527" mass="56722">MGPLAAGGILSVLILLIAVLPEHPDALQWRSFVRLPIEWPLLLLLMLVTPRPLRRPLVMVSGLALFLVLFLKLADLGTQAAFQRPFNPYLDGKMLADGWNILSGTLGSFVALAAVVAALAAFGLLLFLFLRAGLLFCAAPRPARLRLVPVLAIIALIGLLAPSSFATPALPAYLMERLALMVRSARDMQHFETTLAAGIGPKRGEGLFSGLKGQDVVLIFFESYGRSAIEDPRYAARTGARLSAVEAELGAVGLASASGWVTSPTVGGLSWLAHGTLLSGLWVDSQARHDRLMISGQPSLNRLFAQAGWLSAAVMPAITRDWPEAAYYGYDRILAAGDLGYRGKPFNWVTMPDQFTLAAFERLVRAPAHAAGKKVMAEIALISSHAPWTPVPTLIDWDAVGDGTVFNPQAEGDETPATVWADPEKVRQHYIATIDYSLQTLGSYMARFGKNTVFVILGDHQPAAIVTGPDASRAVPIHIVTADRDLIARFQAAGFAAGLHPGTAGREWRMDALRQLLIDLFSGNRAS</sequence>
<feature type="transmembrane region" description="Helical" evidence="1">
    <location>
        <begin position="150"/>
        <end position="174"/>
    </location>
</feature>
<dbReference type="SUPFAM" id="SSF53649">
    <property type="entry name" value="Alkaline phosphatase-like"/>
    <property type="match status" value="1"/>
</dbReference>
<accession>A0ABX3PET9</accession>
<gene>
    <name evidence="2" type="ORF">BTR14_09570</name>
</gene>
<dbReference type="Proteomes" id="UP000192652">
    <property type="component" value="Unassembled WGS sequence"/>
</dbReference>
<dbReference type="EMBL" id="MSPX01000006">
    <property type="protein sequence ID" value="OQP86789.1"/>
    <property type="molecule type" value="Genomic_DNA"/>
</dbReference>
<dbReference type="Gene3D" id="3.40.720.10">
    <property type="entry name" value="Alkaline Phosphatase, subunit A"/>
    <property type="match status" value="1"/>
</dbReference>
<evidence type="ECO:0000313" key="2">
    <source>
        <dbReference type="EMBL" id="OQP86789.1"/>
    </source>
</evidence>
<keyword evidence="1" id="KW-0472">Membrane</keyword>
<name>A0ABX3PET9_9HYPH</name>
<proteinExistence type="predicted"/>
<keyword evidence="3" id="KW-1185">Reference proteome</keyword>
<protein>
    <submittedName>
        <fullName evidence="2">Sulfatase</fullName>
    </submittedName>
</protein>
<feature type="transmembrane region" description="Helical" evidence="1">
    <location>
        <begin position="56"/>
        <end position="74"/>
    </location>
</feature>
<evidence type="ECO:0000256" key="1">
    <source>
        <dbReference type="SAM" id="Phobius"/>
    </source>
</evidence>
<keyword evidence="1" id="KW-0812">Transmembrane</keyword>